<dbReference type="EMBL" id="JANBOJ010000398">
    <property type="protein sequence ID" value="KAJ1719447.1"/>
    <property type="molecule type" value="Genomic_DNA"/>
</dbReference>
<gene>
    <name evidence="1" type="ORF">LPJ53_005798</name>
</gene>
<organism evidence="1 2">
    <name type="scientific">Coemansia erecta</name>
    <dbReference type="NCBI Taxonomy" id="147472"/>
    <lineage>
        <taxon>Eukaryota</taxon>
        <taxon>Fungi</taxon>
        <taxon>Fungi incertae sedis</taxon>
        <taxon>Zoopagomycota</taxon>
        <taxon>Kickxellomycotina</taxon>
        <taxon>Kickxellomycetes</taxon>
        <taxon>Kickxellales</taxon>
        <taxon>Kickxellaceae</taxon>
        <taxon>Coemansia</taxon>
    </lineage>
</organism>
<name>A0A9W7XW17_9FUNG</name>
<comment type="caution">
    <text evidence="1">The sequence shown here is derived from an EMBL/GenBank/DDBJ whole genome shotgun (WGS) entry which is preliminary data.</text>
</comment>
<accession>A0A9W7XW17</accession>
<proteinExistence type="predicted"/>
<keyword evidence="2" id="KW-1185">Reference proteome</keyword>
<sequence>MAPRFTAFVHDHPALASLRSTQWAERFELTTVDPTTFSPHEQLALTPRFVVIAHDHLSYHNRAHNITNTFPYGSSAPTVDLVGANLTFAHALLQEAAKADARPPPLLCFTDKQEFARNSVYAGIFRSLFAVEHYARDCQGAVDFGALREVAEQRLAGSGRDMFLVKVGDSYSVHCLGSSVSCTLTETSRMIAILRAGLCSFDDIPDIDGRKPRGQQTPGFRLCDRSGVLVAKDCRFWLQICLDSDDPCDDKNDGDSDNAGERSADTRCLRLGSPLSGGTGSPGIFSHATVDGITYLMAGGQYLHVNDAGEITLTASLPGKSSRLQLEYNYRGDIMLAKWGGSVFATCEFGEDALSTISFKLTGPNPADEIWPMALRLHRITALP</sequence>
<dbReference type="OrthoDB" id="10471740at2759"/>
<dbReference type="AlphaFoldDB" id="A0A9W7XW17"/>
<evidence type="ECO:0000313" key="1">
    <source>
        <dbReference type="EMBL" id="KAJ1719447.1"/>
    </source>
</evidence>
<evidence type="ECO:0000313" key="2">
    <source>
        <dbReference type="Proteomes" id="UP001149813"/>
    </source>
</evidence>
<protein>
    <submittedName>
        <fullName evidence="1">Uncharacterized protein</fullName>
    </submittedName>
</protein>
<dbReference type="Proteomes" id="UP001149813">
    <property type="component" value="Unassembled WGS sequence"/>
</dbReference>
<reference evidence="1" key="1">
    <citation type="submission" date="2022-07" db="EMBL/GenBank/DDBJ databases">
        <title>Phylogenomic reconstructions and comparative analyses of Kickxellomycotina fungi.</title>
        <authorList>
            <person name="Reynolds N.K."/>
            <person name="Stajich J.E."/>
            <person name="Barry K."/>
            <person name="Grigoriev I.V."/>
            <person name="Crous P."/>
            <person name="Smith M.E."/>
        </authorList>
    </citation>
    <scope>NUCLEOTIDE SEQUENCE</scope>
    <source>
        <strain evidence="1">NBRC 32514</strain>
    </source>
</reference>